<dbReference type="Gene3D" id="1.10.3720.10">
    <property type="entry name" value="MetI-like"/>
    <property type="match status" value="1"/>
</dbReference>
<dbReference type="RefSeq" id="WP_344646705.1">
    <property type="nucleotide sequence ID" value="NZ_BAAAGX010000001.1"/>
</dbReference>
<sequence length="321" mass="35054">MSEPSSAGAEAPAERVRPEPIKAVPVRHPGRWVAVAVIVVLVAMFVHMLVTNPAFQWSFMVNHMFRSPIIEGVRTTLVMTVLAMLVGILLGIVAAVLRLSPNPVLSTAAWLYTWFFRAVPRYVLLVLFGNLGILYARFEFGLPFDHQIADLLGIDFSARIFGLNANTFLTGFTAGLIGLALSEGAYMAEIVRAGIQSVDPGQNEAAQALGMGRAATMRRIILPQAMRVVVPPTGNEVTAMLKDTSLLVAVPVTNELFFQLEAIGNRTFQVFPMLVAACLWYLALSSILMIGQYFLERYFGRGFGTQQRRRRLGIRGGAGGA</sequence>
<evidence type="ECO:0000256" key="3">
    <source>
        <dbReference type="ARBA" id="ARBA00022970"/>
    </source>
</evidence>
<feature type="transmembrane region" description="Helical" evidence="6">
    <location>
        <begin position="76"/>
        <end position="99"/>
    </location>
</feature>
<dbReference type="SUPFAM" id="SSF161098">
    <property type="entry name" value="MetI-like"/>
    <property type="match status" value="1"/>
</dbReference>
<dbReference type="PANTHER" id="PTHR30614:SF0">
    <property type="entry name" value="L-CYSTINE TRANSPORT SYSTEM PERMEASE PROTEIN TCYL"/>
    <property type="match status" value="1"/>
</dbReference>
<dbReference type="PROSITE" id="PS50928">
    <property type="entry name" value="ABC_TM1"/>
    <property type="match status" value="1"/>
</dbReference>
<feature type="domain" description="ABC transmembrane type-1" evidence="7">
    <location>
        <begin position="73"/>
        <end position="292"/>
    </location>
</feature>
<feature type="transmembrane region" description="Helical" evidence="6">
    <location>
        <begin position="32"/>
        <end position="55"/>
    </location>
</feature>
<gene>
    <name evidence="8" type="ORF">GCM10009539_01130</name>
</gene>
<reference evidence="9" key="1">
    <citation type="journal article" date="2019" name="Int. J. Syst. Evol. Microbiol.">
        <title>The Global Catalogue of Microorganisms (GCM) 10K type strain sequencing project: providing services to taxonomists for standard genome sequencing and annotation.</title>
        <authorList>
            <consortium name="The Broad Institute Genomics Platform"/>
            <consortium name="The Broad Institute Genome Sequencing Center for Infectious Disease"/>
            <person name="Wu L."/>
            <person name="Ma J."/>
        </authorList>
    </citation>
    <scope>NUCLEOTIDE SEQUENCE [LARGE SCALE GENOMIC DNA]</scope>
    <source>
        <strain evidence="9">JCM 10425</strain>
    </source>
</reference>
<keyword evidence="2 6" id="KW-0812">Transmembrane</keyword>
<protein>
    <submittedName>
        <fullName evidence="8">Amino acid ABC transporter permease</fullName>
    </submittedName>
</protein>
<dbReference type="InterPro" id="IPR043429">
    <property type="entry name" value="ArtM/GltK/GlnP/TcyL/YhdX-like"/>
</dbReference>
<proteinExistence type="inferred from homology"/>
<evidence type="ECO:0000259" key="7">
    <source>
        <dbReference type="PROSITE" id="PS50928"/>
    </source>
</evidence>
<evidence type="ECO:0000256" key="4">
    <source>
        <dbReference type="ARBA" id="ARBA00022989"/>
    </source>
</evidence>
<evidence type="ECO:0000256" key="2">
    <source>
        <dbReference type="ARBA" id="ARBA00022692"/>
    </source>
</evidence>
<organism evidence="8 9">
    <name type="scientific">Cryptosporangium japonicum</name>
    <dbReference type="NCBI Taxonomy" id="80872"/>
    <lineage>
        <taxon>Bacteria</taxon>
        <taxon>Bacillati</taxon>
        <taxon>Actinomycetota</taxon>
        <taxon>Actinomycetes</taxon>
        <taxon>Cryptosporangiales</taxon>
        <taxon>Cryptosporangiaceae</taxon>
        <taxon>Cryptosporangium</taxon>
    </lineage>
</organism>
<dbReference type="Proteomes" id="UP001500967">
    <property type="component" value="Unassembled WGS sequence"/>
</dbReference>
<keyword evidence="4 6" id="KW-1133">Transmembrane helix</keyword>
<comment type="subcellular location">
    <subcellularLocation>
        <location evidence="6">Cell membrane</location>
        <topology evidence="6">Multi-pass membrane protein</topology>
    </subcellularLocation>
    <subcellularLocation>
        <location evidence="1">Membrane</location>
        <topology evidence="1">Multi-pass membrane protein</topology>
    </subcellularLocation>
</comment>
<comment type="caution">
    <text evidence="8">The sequence shown here is derived from an EMBL/GenBank/DDBJ whole genome shotgun (WGS) entry which is preliminary data.</text>
</comment>
<name>A0ABP3CZW8_9ACTN</name>
<evidence type="ECO:0000313" key="8">
    <source>
        <dbReference type="EMBL" id="GAA0219544.1"/>
    </source>
</evidence>
<keyword evidence="3" id="KW-0029">Amino-acid transport</keyword>
<evidence type="ECO:0000256" key="5">
    <source>
        <dbReference type="ARBA" id="ARBA00023136"/>
    </source>
</evidence>
<dbReference type="PANTHER" id="PTHR30614">
    <property type="entry name" value="MEMBRANE COMPONENT OF AMINO ACID ABC TRANSPORTER"/>
    <property type="match status" value="1"/>
</dbReference>
<dbReference type="CDD" id="cd06261">
    <property type="entry name" value="TM_PBP2"/>
    <property type="match status" value="1"/>
</dbReference>
<dbReference type="InterPro" id="IPR035906">
    <property type="entry name" value="MetI-like_sf"/>
</dbReference>
<dbReference type="Pfam" id="PF00528">
    <property type="entry name" value="BPD_transp_1"/>
    <property type="match status" value="1"/>
</dbReference>
<evidence type="ECO:0000256" key="1">
    <source>
        <dbReference type="ARBA" id="ARBA00004141"/>
    </source>
</evidence>
<keyword evidence="6" id="KW-0813">Transport</keyword>
<dbReference type="InterPro" id="IPR000515">
    <property type="entry name" value="MetI-like"/>
</dbReference>
<feature type="transmembrane region" description="Helical" evidence="6">
    <location>
        <begin position="119"/>
        <end position="138"/>
    </location>
</feature>
<keyword evidence="5 6" id="KW-0472">Membrane</keyword>
<dbReference type="EMBL" id="BAAAGX010000001">
    <property type="protein sequence ID" value="GAA0219544.1"/>
    <property type="molecule type" value="Genomic_DNA"/>
</dbReference>
<accession>A0ABP3CZW8</accession>
<keyword evidence="9" id="KW-1185">Reference proteome</keyword>
<feature type="transmembrane region" description="Helical" evidence="6">
    <location>
        <begin position="270"/>
        <end position="295"/>
    </location>
</feature>
<comment type="similarity">
    <text evidence="6">Belongs to the binding-protein-dependent transport system permease family.</text>
</comment>
<evidence type="ECO:0000313" key="9">
    <source>
        <dbReference type="Proteomes" id="UP001500967"/>
    </source>
</evidence>
<evidence type="ECO:0000256" key="6">
    <source>
        <dbReference type="RuleBase" id="RU363032"/>
    </source>
</evidence>